<dbReference type="InterPro" id="IPR052163">
    <property type="entry name" value="DGC-Regulatory_Protein"/>
</dbReference>
<dbReference type="SUPFAM" id="SSF55785">
    <property type="entry name" value="PYP-like sensor domain (PAS domain)"/>
    <property type="match status" value="2"/>
</dbReference>
<dbReference type="Pfam" id="PF00990">
    <property type="entry name" value="GGDEF"/>
    <property type="match status" value="1"/>
</dbReference>
<dbReference type="PANTHER" id="PTHR46663">
    <property type="entry name" value="DIGUANYLATE CYCLASE DGCT-RELATED"/>
    <property type="match status" value="1"/>
</dbReference>
<dbReference type="Pfam" id="PF13675">
    <property type="entry name" value="PilJ"/>
    <property type="match status" value="1"/>
</dbReference>
<dbReference type="InterPro" id="IPR000160">
    <property type="entry name" value="GGDEF_dom"/>
</dbReference>
<feature type="domain" description="PAS" evidence="6">
    <location>
        <begin position="353"/>
        <end position="398"/>
    </location>
</feature>
<feature type="domain" description="PAS" evidence="6">
    <location>
        <begin position="227"/>
        <end position="274"/>
    </location>
</feature>
<evidence type="ECO:0000256" key="5">
    <source>
        <dbReference type="SAM" id="Phobius"/>
    </source>
</evidence>
<dbReference type="PROSITE" id="PS50113">
    <property type="entry name" value="PAC"/>
    <property type="match status" value="2"/>
</dbReference>
<sequence length="638" mass="70571">MADLGEKITRELTTRYIAVLVVVGFLALLSFLALTQAISDTAGNGETINVTGRQRMLVERVAFAANRLAAMGSGGSGEMESLLADALDQLETRHAQLAQRAVLAAEDNGDAFDTLLRALDREMRDFIAHGRALQNRRPPPGANDPDLVELSAAAAGPLLARLEQVTAHFQAEGEAMAERLKVLQAVSFLLVIGSLVLSAIGVFQPLVRRLTADIQERSRAARQLQESEERLWRILEESPVGVSVSRRKDGRIVFANTRFTDIIGMSKAEFLASSARDHYVDDAQRLGVLRELRRNDGRLDDAEVEFRRKNGNPFWSLLTIRSADFRGEAVNLAWIYDITERKAAEEQILLAAKVLETVSEGVVITDSANRIVFVNPAFSTITEYPRDEVLGRNPKFLHSGRHDAEFYAAMWKQLDRHGRWSGEVWNRRKSGEFFAEWLSISVIHNAAGKVSHHVAVFTDITHRKEDEERIWRQANYDPLTGLPNRSLFLDRLSQAVRQAKRESKGFALMFLDLDGFKAVNDSLGHAAGDVLLQQTALRLSDCMRSSDTLARLAGDEFVVILQGVTGRTEPAIVAGKILSQLGRPYELEGGTAQVRGSIGIALYPDDAEDGPGLVRLADEAMYAVKRGGKNNFRFAGDD</sequence>
<dbReference type="Gene3D" id="3.30.450.20">
    <property type="entry name" value="PAS domain"/>
    <property type="match status" value="2"/>
</dbReference>
<evidence type="ECO:0000259" key="7">
    <source>
        <dbReference type="PROSITE" id="PS50113"/>
    </source>
</evidence>
<dbReference type="InterPro" id="IPR029095">
    <property type="entry name" value="NarX-like_N"/>
</dbReference>
<dbReference type="OrthoDB" id="7333362at2"/>
<dbReference type="Proteomes" id="UP000078428">
    <property type="component" value="Unassembled WGS sequence"/>
</dbReference>
<dbReference type="SMART" id="SM00086">
    <property type="entry name" value="PAC"/>
    <property type="match status" value="2"/>
</dbReference>
<dbReference type="SMART" id="SM00091">
    <property type="entry name" value="PAS"/>
    <property type="match status" value="2"/>
</dbReference>
<dbReference type="SMART" id="SM00267">
    <property type="entry name" value="GGDEF"/>
    <property type="match status" value="1"/>
</dbReference>
<dbReference type="NCBIfam" id="TIGR00254">
    <property type="entry name" value="GGDEF"/>
    <property type="match status" value="1"/>
</dbReference>
<feature type="domain" description="GGDEF" evidence="8">
    <location>
        <begin position="504"/>
        <end position="637"/>
    </location>
</feature>
<dbReference type="InterPro" id="IPR000700">
    <property type="entry name" value="PAS-assoc_C"/>
</dbReference>
<keyword evidence="3 5" id="KW-1133">Transmembrane helix</keyword>
<dbReference type="CDD" id="cd00130">
    <property type="entry name" value="PAS"/>
    <property type="match status" value="2"/>
</dbReference>
<dbReference type="InterPro" id="IPR043128">
    <property type="entry name" value="Rev_trsase/Diguanyl_cyclase"/>
</dbReference>
<dbReference type="NCBIfam" id="TIGR00229">
    <property type="entry name" value="sensory_box"/>
    <property type="match status" value="2"/>
</dbReference>
<dbReference type="Gene3D" id="3.30.70.270">
    <property type="match status" value="1"/>
</dbReference>
<gene>
    <name evidence="9" type="ORF">A6A04_09345</name>
</gene>
<proteinExistence type="predicted"/>
<dbReference type="CDD" id="cd01949">
    <property type="entry name" value="GGDEF"/>
    <property type="match status" value="1"/>
</dbReference>
<evidence type="ECO:0000259" key="8">
    <source>
        <dbReference type="PROSITE" id="PS50887"/>
    </source>
</evidence>
<keyword evidence="4 5" id="KW-0472">Membrane</keyword>
<feature type="domain" description="PAC" evidence="7">
    <location>
        <begin position="300"/>
        <end position="350"/>
    </location>
</feature>
<dbReference type="GO" id="GO:0016020">
    <property type="term" value="C:membrane"/>
    <property type="evidence" value="ECO:0007669"/>
    <property type="project" value="UniProtKB-SubCell"/>
</dbReference>
<dbReference type="RefSeq" id="WP_068495862.1">
    <property type="nucleotide sequence ID" value="NZ_LWQT01000120.1"/>
</dbReference>
<dbReference type="PANTHER" id="PTHR46663:SF3">
    <property type="entry name" value="SLL0267 PROTEIN"/>
    <property type="match status" value="1"/>
</dbReference>
<protein>
    <submittedName>
        <fullName evidence="9">Histidine kinase</fullName>
    </submittedName>
</protein>
<keyword evidence="9" id="KW-0418">Kinase</keyword>
<dbReference type="InterPro" id="IPR035965">
    <property type="entry name" value="PAS-like_dom_sf"/>
</dbReference>
<dbReference type="SUPFAM" id="SSF55073">
    <property type="entry name" value="Nucleotide cyclase"/>
    <property type="match status" value="1"/>
</dbReference>
<organism evidence="9 10">
    <name type="scientific">Paramagnetospirillum marisnigri</name>
    <dbReference type="NCBI Taxonomy" id="1285242"/>
    <lineage>
        <taxon>Bacteria</taxon>
        <taxon>Pseudomonadati</taxon>
        <taxon>Pseudomonadota</taxon>
        <taxon>Alphaproteobacteria</taxon>
        <taxon>Rhodospirillales</taxon>
        <taxon>Magnetospirillaceae</taxon>
        <taxon>Paramagnetospirillum</taxon>
    </lineage>
</organism>
<dbReference type="GO" id="GO:0016301">
    <property type="term" value="F:kinase activity"/>
    <property type="evidence" value="ECO:0007669"/>
    <property type="project" value="UniProtKB-KW"/>
</dbReference>
<comment type="caution">
    <text evidence="9">The sequence shown here is derived from an EMBL/GenBank/DDBJ whole genome shotgun (WGS) entry which is preliminary data.</text>
</comment>
<evidence type="ECO:0000313" key="9">
    <source>
        <dbReference type="EMBL" id="OAN44068.1"/>
    </source>
</evidence>
<evidence type="ECO:0000259" key="6">
    <source>
        <dbReference type="PROSITE" id="PS50112"/>
    </source>
</evidence>
<comment type="subcellular location">
    <subcellularLocation>
        <location evidence="1">Membrane</location>
        <topology evidence="1">Multi-pass membrane protein</topology>
    </subcellularLocation>
</comment>
<dbReference type="STRING" id="1285242.A6A04_09345"/>
<keyword evidence="10" id="KW-1185">Reference proteome</keyword>
<keyword evidence="9" id="KW-0808">Transferase</keyword>
<dbReference type="AlphaFoldDB" id="A0A178M7N8"/>
<dbReference type="PROSITE" id="PS50112">
    <property type="entry name" value="PAS"/>
    <property type="match status" value="2"/>
</dbReference>
<dbReference type="InterPro" id="IPR001610">
    <property type="entry name" value="PAC"/>
</dbReference>
<evidence type="ECO:0000313" key="10">
    <source>
        <dbReference type="Proteomes" id="UP000078428"/>
    </source>
</evidence>
<accession>A0A178M7N8</accession>
<evidence type="ECO:0000256" key="4">
    <source>
        <dbReference type="ARBA" id="ARBA00023136"/>
    </source>
</evidence>
<evidence type="ECO:0000256" key="3">
    <source>
        <dbReference type="ARBA" id="ARBA00022989"/>
    </source>
</evidence>
<name>A0A178M7N8_9PROT</name>
<feature type="domain" description="PAC" evidence="7">
    <location>
        <begin position="420"/>
        <end position="472"/>
    </location>
</feature>
<dbReference type="InterPro" id="IPR029787">
    <property type="entry name" value="Nucleotide_cyclase"/>
</dbReference>
<dbReference type="Pfam" id="PF13426">
    <property type="entry name" value="PAS_9"/>
    <property type="match status" value="2"/>
</dbReference>
<dbReference type="PROSITE" id="PS50887">
    <property type="entry name" value="GGDEF"/>
    <property type="match status" value="1"/>
</dbReference>
<keyword evidence="2 5" id="KW-0812">Transmembrane</keyword>
<feature type="transmembrane region" description="Helical" evidence="5">
    <location>
        <begin position="16"/>
        <end position="34"/>
    </location>
</feature>
<reference evidence="9 10" key="1">
    <citation type="submission" date="2016-04" db="EMBL/GenBank/DDBJ databases">
        <title>Draft genome sequence of freshwater magnetotactic bacteria Magnetospirillum marisnigri SP-1 and Magnetospirillum moscoviense BB-1.</title>
        <authorList>
            <person name="Koziaeva V."/>
            <person name="Dziuba M.V."/>
            <person name="Ivanov T.M."/>
            <person name="Kuznetsov B."/>
            <person name="Grouzdev D.S."/>
        </authorList>
    </citation>
    <scope>NUCLEOTIDE SEQUENCE [LARGE SCALE GENOMIC DNA]</scope>
    <source>
        <strain evidence="9 10">SP-1</strain>
    </source>
</reference>
<evidence type="ECO:0000256" key="2">
    <source>
        <dbReference type="ARBA" id="ARBA00022692"/>
    </source>
</evidence>
<feature type="transmembrane region" description="Helical" evidence="5">
    <location>
        <begin position="186"/>
        <end position="207"/>
    </location>
</feature>
<evidence type="ECO:0000256" key="1">
    <source>
        <dbReference type="ARBA" id="ARBA00004141"/>
    </source>
</evidence>
<dbReference type="InterPro" id="IPR000014">
    <property type="entry name" value="PAS"/>
</dbReference>
<dbReference type="EMBL" id="LWQT01000120">
    <property type="protein sequence ID" value="OAN44068.1"/>
    <property type="molecule type" value="Genomic_DNA"/>
</dbReference>